<evidence type="ECO:0000256" key="1">
    <source>
        <dbReference type="ARBA" id="ARBA00023125"/>
    </source>
</evidence>
<dbReference type="RefSeq" id="WP_192758710.1">
    <property type="nucleotide sequence ID" value="NZ_JADBDZ010000001.1"/>
</dbReference>
<keyword evidence="4" id="KW-1185">Reference proteome</keyword>
<dbReference type="Pfam" id="PF13411">
    <property type="entry name" value="MerR_1"/>
    <property type="match status" value="1"/>
</dbReference>
<evidence type="ECO:0000313" key="4">
    <source>
        <dbReference type="Proteomes" id="UP000627838"/>
    </source>
</evidence>
<dbReference type="PANTHER" id="PTHR30204">
    <property type="entry name" value="REDOX-CYCLING DRUG-SENSING TRANSCRIPTIONAL ACTIVATOR SOXR"/>
    <property type="match status" value="1"/>
</dbReference>
<evidence type="ECO:0000259" key="2">
    <source>
        <dbReference type="PROSITE" id="PS50937"/>
    </source>
</evidence>
<dbReference type="PROSITE" id="PS50937">
    <property type="entry name" value="HTH_MERR_2"/>
    <property type="match status" value="1"/>
</dbReference>
<reference evidence="3 4" key="1">
    <citation type="submission" date="2020-10" db="EMBL/GenBank/DDBJ databases">
        <title>Sequencing the genomes of 1000 actinobacteria strains.</title>
        <authorList>
            <person name="Klenk H.-P."/>
        </authorList>
    </citation>
    <scope>NUCLEOTIDE SEQUENCE [LARGE SCALE GENOMIC DNA]</scope>
    <source>
        <strain evidence="3 4">DSM 46744</strain>
    </source>
</reference>
<dbReference type="InterPro" id="IPR000551">
    <property type="entry name" value="MerR-type_HTH_dom"/>
</dbReference>
<dbReference type="SMART" id="SM00422">
    <property type="entry name" value="HTH_MERR"/>
    <property type="match status" value="1"/>
</dbReference>
<feature type="domain" description="HTH merR-type" evidence="2">
    <location>
        <begin position="1"/>
        <end position="68"/>
    </location>
</feature>
<evidence type="ECO:0000313" key="3">
    <source>
        <dbReference type="EMBL" id="MBE1531933.1"/>
    </source>
</evidence>
<dbReference type="Gene3D" id="1.10.1660.10">
    <property type="match status" value="1"/>
</dbReference>
<gene>
    <name evidence="3" type="ORF">H4W34_001766</name>
</gene>
<dbReference type="CDD" id="cd01282">
    <property type="entry name" value="HTH_MerR-like_sg3"/>
    <property type="match status" value="1"/>
</dbReference>
<dbReference type="EMBL" id="JADBDZ010000001">
    <property type="protein sequence ID" value="MBE1531933.1"/>
    <property type="molecule type" value="Genomic_DNA"/>
</dbReference>
<keyword evidence="1 3" id="KW-0238">DNA-binding</keyword>
<dbReference type="Proteomes" id="UP000627838">
    <property type="component" value="Unassembled WGS sequence"/>
</dbReference>
<dbReference type="PRINTS" id="PR00040">
    <property type="entry name" value="HTHMERR"/>
</dbReference>
<dbReference type="PROSITE" id="PS00552">
    <property type="entry name" value="HTH_MERR_1"/>
    <property type="match status" value="1"/>
</dbReference>
<dbReference type="PANTHER" id="PTHR30204:SF97">
    <property type="entry name" value="MERR FAMILY REGULATORY PROTEIN"/>
    <property type="match status" value="1"/>
</dbReference>
<dbReference type="SUPFAM" id="SSF46955">
    <property type="entry name" value="Putative DNA-binding domain"/>
    <property type="match status" value="1"/>
</dbReference>
<dbReference type="InterPro" id="IPR047057">
    <property type="entry name" value="MerR_fam"/>
</dbReference>
<organism evidence="3 4">
    <name type="scientific">Actinomadura algeriensis</name>
    <dbReference type="NCBI Taxonomy" id="1679523"/>
    <lineage>
        <taxon>Bacteria</taxon>
        <taxon>Bacillati</taxon>
        <taxon>Actinomycetota</taxon>
        <taxon>Actinomycetes</taxon>
        <taxon>Streptosporangiales</taxon>
        <taxon>Thermomonosporaceae</taxon>
        <taxon>Actinomadura</taxon>
    </lineage>
</organism>
<name>A0ABR9JNE6_9ACTN</name>
<accession>A0ABR9JNE6</accession>
<comment type="caution">
    <text evidence="3">The sequence shown here is derived from an EMBL/GenBank/DDBJ whole genome shotgun (WGS) entry which is preliminary data.</text>
</comment>
<proteinExistence type="predicted"/>
<protein>
    <submittedName>
        <fullName evidence="3">DNA-binding transcriptional MerR regulator</fullName>
    </submittedName>
</protein>
<dbReference type="InterPro" id="IPR009061">
    <property type="entry name" value="DNA-bd_dom_put_sf"/>
</dbReference>
<sequence>MRIGDLAARTGVSVRALRYYEEQHLLAPARSGSGQRHYRSDDVDRVRLIRLLLGAGLTSDAIRPIMPCVATGVATPEMLDRLAAERARIDRQIRDLAETRDRLDTVIAMGHEHPHHENLEHAPC</sequence>
<dbReference type="GO" id="GO:0003677">
    <property type="term" value="F:DNA binding"/>
    <property type="evidence" value="ECO:0007669"/>
    <property type="project" value="UniProtKB-KW"/>
</dbReference>